<evidence type="ECO:0000313" key="1">
    <source>
        <dbReference type="EMBL" id="OGG92713.1"/>
    </source>
</evidence>
<gene>
    <name evidence="1" type="ORF">A2609_01255</name>
</gene>
<dbReference type="Pfam" id="PF09136">
    <property type="entry name" value="Glucodextran_B"/>
    <property type="match status" value="1"/>
</dbReference>
<protein>
    <submittedName>
        <fullName evidence="1">Uncharacterized protein</fullName>
    </submittedName>
</protein>
<dbReference type="Proteomes" id="UP000176867">
    <property type="component" value="Unassembled WGS sequence"/>
</dbReference>
<reference evidence="1 2" key="1">
    <citation type="journal article" date="2016" name="Nat. Commun.">
        <title>Thousands of microbial genomes shed light on interconnected biogeochemical processes in an aquifer system.</title>
        <authorList>
            <person name="Anantharaman K."/>
            <person name="Brown C.T."/>
            <person name="Hug L.A."/>
            <person name="Sharon I."/>
            <person name="Castelle C.J."/>
            <person name="Probst A.J."/>
            <person name="Thomas B.C."/>
            <person name="Singh A."/>
            <person name="Wilkins M.J."/>
            <person name="Karaoz U."/>
            <person name="Brodie E.L."/>
            <person name="Williams K.H."/>
            <person name="Hubbard S.S."/>
            <person name="Banfield J.F."/>
        </authorList>
    </citation>
    <scope>NUCLEOTIDE SEQUENCE [LARGE SCALE GENOMIC DNA]</scope>
</reference>
<dbReference type="EMBL" id="MFMU01000021">
    <property type="protein sequence ID" value="OGG92713.1"/>
    <property type="molecule type" value="Genomic_DNA"/>
</dbReference>
<proteinExistence type="predicted"/>
<accession>A0A1F6G3P1</accession>
<name>A0A1F6G3P1_9BACT</name>
<evidence type="ECO:0000313" key="2">
    <source>
        <dbReference type="Proteomes" id="UP000176867"/>
    </source>
</evidence>
<dbReference type="AlphaFoldDB" id="A0A1F6G3P1"/>
<comment type="caution">
    <text evidence="1">The sequence shown here is derived from an EMBL/GenBank/DDBJ whole genome shotgun (WGS) entry which is preliminary data.</text>
</comment>
<dbReference type="Gene3D" id="2.60.40.10">
    <property type="entry name" value="Immunoglobulins"/>
    <property type="match status" value="1"/>
</dbReference>
<sequence length="114" mass="12337">MTKYLTLAILLVFIGYGGMEAWPLIDGPSLSIISPANNATFPCGIVNIRGNVAHAAALTLNSNPVLHEENGYFSSTLTFPRGSSILTFVATDRFGRKITATRTVFVPDFENCKL</sequence>
<dbReference type="STRING" id="1798533.A2609_01255"/>
<organism evidence="1 2">
    <name type="scientific">Candidatus Kaiserbacteria bacterium RIFOXYD1_FULL_47_14</name>
    <dbReference type="NCBI Taxonomy" id="1798533"/>
    <lineage>
        <taxon>Bacteria</taxon>
        <taxon>Candidatus Kaiseribacteriota</taxon>
    </lineage>
</organism>
<dbReference type="InterPro" id="IPR013783">
    <property type="entry name" value="Ig-like_fold"/>
</dbReference>